<feature type="domain" description="CP-type G" evidence="1">
    <location>
        <begin position="62"/>
        <end position="226"/>
    </location>
</feature>
<accession>A0A8J3BA56</accession>
<dbReference type="Pfam" id="PF01926">
    <property type="entry name" value="MMR_HSR1"/>
    <property type="match status" value="1"/>
</dbReference>
<dbReference type="Proteomes" id="UP000637720">
    <property type="component" value="Unassembled WGS sequence"/>
</dbReference>
<evidence type="ECO:0000259" key="1">
    <source>
        <dbReference type="PROSITE" id="PS51721"/>
    </source>
</evidence>
<dbReference type="EMBL" id="BMOF01000048">
    <property type="protein sequence ID" value="GGK05714.1"/>
    <property type="molecule type" value="Genomic_DNA"/>
</dbReference>
<dbReference type="PANTHER" id="PTHR46434">
    <property type="entry name" value="GENETIC INTERACTOR OF PROHIBITINS 3, MITOCHONDRIAL"/>
    <property type="match status" value="1"/>
</dbReference>
<sequence length="370" mass="41612">MKQGKRICPGCGAVLQSEDETRPGYVPAQVLAEREEVTCQRCFRITHYNEVMTVRLDAEDFARILERIGQTDALVVKLVDLFDVNGTWIPDLARYTGDNPVLLVGNKVDLLPRQTNWQKVRLWLEQMTRELGLTPTRIELCSGKKGLRLEAVAEAIEELRDGRDVYVVGVTNVGKSTFLNRLLPLYGVDTRRPITTSRFPGTTLDVIEIPLGDGCRLYDTPGIVNAHQISHMVSPQDLKILIPEETLRPRVYQLNDQQTLFFGGLARLDFVRGERQSFVCYVSNRLRIHRTKLVNADALYERHRGGLLSPPRGSDWQHLPPFVRHTFEVPPDPVDIVISGLGWISVRGTGALVDVHVPQGVGVGLRRALI</sequence>
<dbReference type="NCBIfam" id="TIGR03597">
    <property type="entry name" value="GTPase_YqeH"/>
    <property type="match status" value="1"/>
</dbReference>
<dbReference type="CDD" id="cd01855">
    <property type="entry name" value="YqeH"/>
    <property type="match status" value="1"/>
</dbReference>
<dbReference type="Gene3D" id="3.40.50.300">
    <property type="entry name" value="P-loop containing nucleotide triphosphate hydrolases"/>
    <property type="match status" value="1"/>
</dbReference>
<evidence type="ECO:0000313" key="3">
    <source>
        <dbReference type="Proteomes" id="UP000637720"/>
    </source>
</evidence>
<dbReference type="InterPro" id="IPR006073">
    <property type="entry name" value="GTP-bd"/>
</dbReference>
<dbReference type="RefSeq" id="WP_054670987.1">
    <property type="nucleotide sequence ID" value="NZ_BMOF01000048.1"/>
</dbReference>
<reference evidence="2" key="1">
    <citation type="journal article" date="2014" name="Int. J. Syst. Evol. Microbiol.">
        <title>Complete genome sequence of Corynebacterium casei LMG S-19264T (=DSM 44701T), isolated from a smear-ripened cheese.</title>
        <authorList>
            <consortium name="US DOE Joint Genome Institute (JGI-PGF)"/>
            <person name="Walter F."/>
            <person name="Albersmeier A."/>
            <person name="Kalinowski J."/>
            <person name="Ruckert C."/>
        </authorList>
    </citation>
    <scope>NUCLEOTIDE SEQUENCE</scope>
    <source>
        <strain evidence="2">JCM 14719</strain>
    </source>
</reference>
<organism evidence="2 3">
    <name type="scientific">Calditerricola satsumensis</name>
    <dbReference type="NCBI Taxonomy" id="373054"/>
    <lineage>
        <taxon>Bacteria</taxon>
        <taxon>Bacillati</taxon>
        <taxon>Bacillota</taxon>
        <taxon>Bacilli</taxon>
        <taxon>Bacillales</taxon>
        <taxon>Bacillaceae</taxon>
        <taxon>Calditerricola</taxon>
    </lineage>
</organism>
<evidence type="ECO:0000313" key="2">
    <source>
        <dbReference type="EMBL" id="GGK05714.1"/>
    </source>
</evidence>
<dbReference type="InterPro" id="IPR019988">
    <property type="entry name" value="GTP-bd_ribosome_bgen_YqeH"/>
</dbReference>
<dbReference type="InterPro" id="IPR030378">
    <property type="entry name" value="G_CP_dom"/>
</dbReference>
<dbReference type="InterPro" id="IPR048422">
    <property type="entry name" value="NOA1/YqeH-like_C"/>
</dbReference>
<proteinExistence type="predicted"/>
<reference evidence="2" key="2">
    <citation type="submission" date="2020-09" db="EMBL/GenBank/DDBJ databases">
        <authorList>
            <person name="Sun Q."/>
            <person name="Ohkuma M."/>
        </authorList>
    </citation>
    <scope>NUCLEOTIDE SEQUENCE</scope>
    <source>
        <strain evidence="2">JCM 14719</strain>
    </source>
</reference>
<dbReference type="SUPFAM" id="SSF52540">
    <property type="entry name" value="P-loop containing nucleoside triphosphate hydrolases"/>
    <property type="match status" value="1"/>
</dbReference>
<comment type="caution">
    <text evidence="2">The sequence shown here is derived from an EMBL/GenBank/DDBJ whole genome shotgun (WGS) entry which is preliminary data.</text>
</comment>
<keyword evidence="3" id="KW-1185">Reference proteome</keyword>
<dbReference type="GO" id="GO:0005525">
    <property type="term" value="F:GTP binding"/>
    <property type="evidence" value="ECO:0007669"/>
    <property type="project" value="InterPro"/>
</dbReference>
<name>A0A8J3BA56_9BACI</name>
<dbReference type="InterPro" id="IPR027417">
    <property type="entry name" value="P-loop_NTPase"/>
</dbReference>
<gene>
    <name evidence="2" type="ORF">GCM10007043_19660</name>
</gene>
<dbReference type="Pfam" id="PF21516">
    <property type="entry name" value="YqeH-like_C"/>
    <property type="match status" value="1"/>
</dbReference>
<dbReference type="PANTHER" id="PTHR46434:SF1">
    <property type="entry name" value="GENETIC INTERACTOR OF PROHIBITINS 3, MITOCHONDRIAL"/>
    <property type="match status" value="1"/>
</dbReference>
<dbReference type="InterPro" id="IPR050896">
    <property type="entry name" value="Mito_lipid_metab_GTPase"/>
</dbReference>
<dbReference type="PROSITE" id="PS51721">
    <property type="entry name" value="G_CP"/>
    <property type="match status" value="1"/>
</dbReference>
<dbReference type="AlphaFoldDB" id="A0A8J3BA56"/>
<protein>
    <submittedName>
        <fullName evidence="2">Ribosome biogenesis GTPase YqeH</fullName>
    </submittedName>
</protein>